<dbReference type="InterPro" id="IPR029058">
    <property type="entry name" value="AB_hydrolase_fold"/>
</dbReference>
<dbReference type="RefSeq" id="WP_051654404.1">
    <property type="nucleotide sequence ID" value="NZ_JNKN01000016.1"/>
</dbReference>
<name>A0A0R2H5Q3_9FIRM</name>
<evidence type="ECO:0000313" key="2">
    <source>
        <dbReference type="Proteomes" id="UP000051841"/>
    </source>
</evidence>
<organism evidence="1 2">
    <name type="scientific">Kandleria vitulina DSM 20405</name>
    <dbReference type="NCBI Taxonomy" id="1410657"/>
    <lineage>
        <taxon>Bacteria</taxon>
        <taxon>Bacillati</taxon>
        <taxon>Bacillota</taxon>
        <taxon>Erysipelotrichia</taxon>
        <taxon>Erysipelotrichales</taxon>
        <taxon>Coprobacillaceae</taxon>
        <taxon>Kandleria</taxon>
    </lineage>
</organism>
<dbReference type="AlphaFoldDB" id="A0A0R2H5Q3"/>
<proteinExistence type="predicted"/>
<accession>A0A0R2H5Q3</accession>
<evidence type="ECO:0000313" key="1">
    <source>
        <dbReference type="EMBL" id="KRN48233.1"/>
    </source>
</evidence>
<reference evidence="1 2" key="1">
    <citation type="journal article" date="2015" name="Genome Announc.">
        <title>Expanding the biotechnology potential of lactobacilli through comparative genomics of 213 strains and associated genera.</title>
        <authorList>
            <person name="Sun Z."/>
            <person name="Harris H.M."/>
            <person name="McCann A."/>
            <person name="Guo C."/>
            <person name="Argimon S."/>
            <person name="Zhang W."/>
            <person name="Yang X."/>
            <person name="Jeffery I.B."/>
            <person name="Cooney J.C."/>
            <person name="Kagawa T.F."/>
            <person name="Liu W."/>
            <person name="Song Y."/>
            <person name="Salvetti E."/>
            <person name="Wrobel A."/>
            <person name="Rasinkangas P."/>
            <person name="Parkhill J."/>
            <person name="Rea M.C."/>
            <person name="O'Sullivan O."/>
            <person name="Ritari J."/>
            <person name="Douillard F.P."/>
            <person name="Paul Ross R."/>
            <person name="Yang R."/>
            <person name="Briner A.E."/>
            <person name="Felis G.E."/>
            <person name="de Vos W.M."/>
            <person name="Barrangou R."/>
            <person name="Klaenhammer T.R."/>
            <person name="Caufield P.W."/>
            <person name="Cui Y."/>
            <person name="Zhang H."/>
            <person name="O'Toole P.W."/>
        </authorList>
    </citation>
    <scope>NUCLEOTIDE SEQUENCE [LARGE SCALE GENOMIC DNA]</scope>
    <source>
        <strain evidence="1 2">DSM 20405</strain>
    </source>
</reference>
<dbReference type="EMBL" id="JQBL01000030">
    <property type="protein sequence ID" value="KRN48233.1"/>
    <property type="molecule type" value="Genomic_DNA"/>
</dbReference>
<dbReference type="Gene3D" id="3.40.50.1820">
    <property type="entry name" value="alpha/beta hydrolase"/>
    <property type="match status" value="1"/>
</dbReference>
<dbReference type="PANTHER" id="PTHR48098">
    <property type="entry name" value="ENTEROCHELIN ESTERASE-RELATED"/>
    <property type="match status" value="1"/>
</dbReference>
<gene>
    <name evidence="1" type="ORF">IV49_GL001261</name>
</gene>
<dbReference type="Pfam" id="PF00756">
    <property type="entry name" value="Esterase"/>
    <property type="match status" value="1"/>
</dbReference>
<dbReference type="SUPFAM" id="SSF53474">
    <property type="entry name" value="alpha/beta-Hydrolases"/>
    <property type="match status" value="1"/>
</dbReference>
<keyword evidence="2" id="KW-1185">Reference proteome</keyword>
<dbReference type="PATRIC" id="fig|1410657.5.peg.1302"/>
<dbReference type="PANTHER" id="PTHR48098:SF6">
    <property type="entry name" value="FERRI-BACILLIBACTIN ESTERASE BESA"/>
    <property type="match status" value="1"/>
</dbReference>
<dbReference type="InterPro" id="IPR050583">
    <property type="entry name" value="Mycobacterial_A85_antigen"/>
</dbReference>
<evidence type="ECO:0008006" key="3">
    <source>
        <dbReference type="Google" id="ProtNLM"/>
    </source>
</evidence>
<dbReference type="InterPro" id="IPR000801">
    <property type="entry name" value="Esterase-like"/>
</dbReference>
<dbReference type="Proteomes" id="UP000051841">
    <property type="component" value="Unassembled WGS sequence"/>
</dbReference>
<protein>
    <recommendedName>
        <fullName evidence="3">Alpha/beta hydrolase</fullName>
    </recommendedName>
</protein>
<comment type="caution">
    <text evidence="1">The sequence shown here is derived from an EMBL/GenBank/DDBJ whole genome shotgun (WGS) entry which is preliminary data.</text>
</comment>
<sequence>MFTNVSYRFSKYNRVKNITIYVPDDASEEKRYPVLYINDGQNAFFDDNSYMGVSWGFYDYVKEHGDCCIMVAIDCVFDEIGRMDEYGPWKVKRSIRKKLHIEEKTGGQGDDYVKWIINELKPFIDDNYPTIKHDCAMVGSSMGGVITAYACFAYPKVFKKGAALSTAFFIYPHEFKRLLKRADLSSSSFYFDCGDEEGHEDSQMSQIYIESQDAIRAQLKNKEGNFEYHFFTHTTHNEEAWRKRVPLFMHFLFEEDHHV</sequence>